<evidence type="ECO:0000313" key="1">
    <source>
        <dbReference type="EMBL" id="KAB1075451.1"/>
    </source>
</evidence>
<dbReference type="AlphaFoldDB" id="A0A6L3SUL7"/>
<sequence length="112" mass="11792">MAATLPPPRGPMPLVPLALLVAFAGGHLGVRTARADEAATIGYRIELQACRGEVCLPISVPTPLWEGRYACDGRATWVAEDAAELGPAVFGLPAGPWNFRARCAPVTGDRRA</sequence>
<proteinExistence type="predicted"/>
<dbReference type="RefSeq" id="WP_151003471.1">
    <property type="nucleotide sequence ID" value="NZ_BPQY01000470.1"/>
</dbReference>
<comment type="caution">
    <text evidence="1">The sequence shown here is derived from an EMBL/GenBank/DDBJ whole genome shotgun (WGS) entry which is preliminary data.</text>
</comment>
<evidence type="ECO:0000313" key="2">
    <source>
        <dbReference type="Proteomes" id="UP000474159"/>
    </source>
</evidence>
<reference evidence="1 2" key="1">
    <citation type="submission" date="2019-09" db="EMBL/GenBank/DDBJ databases">
        <title>YIM 48816 draft genome.</title>
        <authorList>
            <person name="Jiang L."/>
        </authorList>
    </citation>
    <scope>NUCLEOTIDE SEQUENCE [LARGE SCALE GENOMIC DNA]</scope>
    <source>
        <strain evidence="1 2">YIM 48816</strain>
    </source>
</reference>
<protein>
    <submittedName>
        <fullName evidence="1">Uncharacterized protein</fullName>
    </submittedName>
</protein>
<accession>A0A6L3SUL7</accession>
<organism evidence="1 2">
    <name type="scientific">Methylobacterium soli</name>
    <dbReference type="NCBI Taxonomy" id="553447"/>
    <lineage>
        <taxon>Bacteria</taxon>
        <taxon>Pseudomonadati</taxon>
        <taxon>Pseudomonadota</taxon>
        <taxon>Alphaproteobacteria</taxon>
        <taxon>Hyphomicrobiales</taxon>
        <taxon>Methylobacteriaceae</taxon>
        <taxon>Methylobacterium</taxon>
    </lineage>
</organism>
<gene>
    <name evidence="1" type="ORF">F6X53_25140</name>
</gene>
<name>A0A6L3SUL7_9HYPH</name>
<dbReference type="EMBL" id="VZZK01000034">
    <property type="protein sequence ID" value="KAB1075451.1"/>
    <property type="molecule type" value="Genomic_DNA"/>
</dbReference>
<dbReference type="Proteomes" id="UP000474159">
    <property type="component" value="Unassembled WGS sequence"/>
</dbReference>
<keyword evidence="2" id="KW-1185">Reference proteome</keyword>
<dbReference type="OrthoDB" id="8006076at2"/>